<accession>M2PS75</accession>
<dbReference type="HOGENOM" id="CLU_1053751_0_0_1"/>
<dbReference type="AlphaFoldDB" id="M2PS75"/>
<sequence>MRSELCKLNIYGPGGFFKAHVDTPRGADMFGSLVVLYPTPHEGGALVLRHMGDEWTLDCAKHETKATEGSIAYAAFFSDVEDEVLPVKSGYRVALTYNLYFDESSGNNTIRSLPMEDPFRRVFRTLLDDAIFLLNGAPQPAVLLGKDLKALAETCDVATFGMNSVDILDETYRKAGKLDSSHFASKFNVHELGLTAILRDSLMEDKSSERLSCELYKLNLYGPGGFFRAQVDTPRAANMFGSLVVIFPTVHEGGALALHHKGQE</sequence>
<keyword evidence="1" id="KW-0560">Oxidoreductase</keyword>
<dbReference type="Proteomes" id="UP000016930">
    <property type="component" value="Unassembled WGS sequence"/>
</dbReference>
<dbReference type="OrthoDB" id="2802942at2759"/>
<dbReference type="Gene3D" id="2.60.120.620">
    <property type="entry name" value="q2cbj1_9rhob like domain"/>
    <property type="match status" value="1"/>
</dbReference>
<dbReference type="InterPro" id="IPR044862">
    <property type="entry name" value="Pro_4_hyd_alph_FE2OG_OXY"/>
</dbReference>
<protein>
    <recommendedName>
        <fullName evidence="2">Fe2OG dioxygenase domain-containing protein</fullName>
    </recommendedName>
</protein>
<gene>
    <name evidence="3" type="ORF">CERSUDRAFT_91991</name>
</gene>
<feature type="domain" description="Fe2OG dioxygenase" evidence="2">
    <location>
        <begin position="2"/>
        <end position="101"/>
    </location>
</feature>
<dbReference type="PANTHER" id="PTHR33099:SF14">
    <property type="entry name" value="PROLYL 4-HYDROXYLASE ALPHA SUBUNIT FE(2+) 2OG DIOXYGENASE DOMAIN-CONTAINING PROTEIN"/>
    <property type="match status" value="1"/>
</dbReference>
<organism evidence="3 4">
    <name type="scientific">Ceriporiopsis subvermispora (strain B)</name>
    <name type="common">White-rot fungus</name>
    <name type="synonym">Gelatoporia subvermispora</name>
    <dbReference type="NCBI Taxonomy" id="914234"/>
    <lineage>
        <taxon>Eukaryota</taxon>
        <taxon>Fungi</taxon>
        <taxon>Dikarya</taxon>
        <taxon>Basidiomycota</taxon>
        <taxon>Agaricomycotina</taxon>
        <taxon>Agaricomycetes</taxon>
        <taxon>Polyporales</taxon>
        <taxon>Gelatoporiaceae</taxon>
        <taxon>Gelatoporia</taxon>
    </lineage>
</organism>
<keyword evidence="4" id="KW-1185">Reference proteome</keyword>
<dbReference type="InterPro" id="IPR005123">
    <property type="entry name" value="Oxoglu/Fe-dep_dioxygenase_dom"/>
</dbReference>
<dbReference type="GO" id="GO:0016491">
    <property type="term" value="F:oxidoreductase activity"/>
    <property type="evidence" value="ECO:0007669"/>
    <property type="project" value="UniProtKB-KW"/>
</dbReference>
<keyword evidence="1" id="KW-0408">Iron</keyword>
<dbReference type="EMBL" id="KB445793">
    <property type="protein sequence ID" value="EMD39484.1"/>
    <property type="molecule type" value="Genomic_DNA"/>
</dbReference>
<dbReference type="Pfam" id="PF13640">
    <property type="entry name" value="2OG-FeII_Oxy_3"/>
    <property type="match status" value="1"/>
</dbReference>
<dbReference type="GO" id="GO:0046872">
    <property type="term" value="F:metal ion binding"/>
    <property type="evidence" value="ECO:0007669"/>
    <property type="project" value="UniProtKB-KW"/>
</dbReference>
<evidence type="ECO:0000313" key="3">
    <source>
        <dbReference type="EMBL" id="EMD39484.1"/>
    </source>
</evidence>
<evidence type="ECO:0000313" key="4">
    <source>
        <dbReference type="Proteomes" id="UP000016930"/>
    </source>
</evidence>
<dbReference type="PANTHER" id="PTHR33099">
    <property type="entry name" value="FE2OG DIOXYGENASE DOMAIN-CONTAINING PROTEIN"/>
    <property type="match status" value="1"/>
</dbReference>
<keyword evidence="1" id="KW-0479">Metal-binding</keyword>
<evidence type="ECO:0000256" key="1">
    <source>
        <dbReference type="RuleBase" id="RU003682"/>
    </source>
</evidence>
<name>M2PS75_CERS8</name>
<reference evidence="3 4" key="1">
    <citation type="journal article" date="2012" name="Proc. Natl. Acad. Sci. U.S.A.">
        <title>Comparative genomics of Ceriporiopsis subvermispora and Phanerochaete chrysosporium provide insight into selective ligninolysis.</title>
        <authorList>
            <person name="Fernandez-Fueyo E."/>
            <person name="Ruiz-Duenas F.J."/>
            <person name="Ferreira P."/>
            <person name="Floudas D."/>
            <person name="Hibbett D.S."/>
            <person name="Canessa P."/>
            <person name="Larrondo L.F."/>
            <person name="James T.Y."/>
            <person name="Seelenfreund D."/>
            <person name="Lobos S."/>
            <person name="Polanco R."/>
            <person name="Tello M."/>
            <person name="Honda Y."/>
            <person name="Watanabe T."/>
            <person name="Watanabe T."/>
            <person name="Ryu J.S."/>
            <person name="Kubicek C.P."/>
            <person name="Schmoll M."/>
            <person name="Gaskell J."/>
            <person name="Hammel K.E."/>
            <person name="St John F.J."/>
            <person name="Vanden Wymelenberg A."/>
            <person name="Sabat G."/>
            <person name="Splinter BonDurant S."/>
            <person name="Syed K."/>
            <person name="Yadav J.S."/>
            <person name="Doddapaneni H."/>
            <person name="Subramanian V."/>
            <person name="Lavin J.L."/>
            <person name="Oguiza J.A."/>
            <person name="Perez G."/>
            <person name="Pisabarro A.G."/>
            <person name="Ramirez L."/>
            <person name="Santoyo F."/>
            <person name="Master E."/>
            <person name="Coutinho P.M."/>
            <person name="Henrissat B."/>
            <person name="Lombard V."/>
            <person name="Magnuson J.K."/>
            <person name="Kuees U."/>
            <person name="Hori C."/>
            <person name="Igarashi K."/>
            <person name="Samejima M."/>
            <person name="Held B.W."/>
            <person name="Barry K.W."/>
            <person name="LaButti K.M."/>
            <person name="Lapidus A."/>
            <person name="Lindquist E.A."/>
            <person name="Lucas S.M."/>
            <person name="Riley R."/>
            <person name="Salamov A.A."/>
            <person name="Hoffmeister D."/>
            <person name="Schwenk D."/>
            <person name="Hadar Y."/>
            <person name="Yarden O."/>
            <person name="de Vries R.P."/>
            <person name="Wiebenga A."/>
            <person name="Stenlid J."/>
            <person name="Eastwood D."/>
            <person name="Grigoriev I.V."/>
            <person name="Berka R.M."/>
            <person name="Blanchette R.A."/>
            <person name="Kersten P."/>
            <person name="Martinez A.T."/>
            <person name="Vicuna R."/>
            <person name="Cullen D."/>
        </authorList>
    </citation>
    <scope>NUCLEOTIDE SEQUENCE [LARGE SCALE GENOMIC DNA]</scope>
    <source>
        <strain evidence="3 4">B</strain>
    </source>
</reference>
<evidence type="ECO:0000259" key="2">
    <source>
        <dbReference type="PROSITE" id="PS51471"/>
    </source>
</evidence>
<comment type="similarity">
    <text evidence="1">Belongs to the iron/ascorbate-dependent oxidoreductase family.</text>
</comment>
<proteinExistence type="inferred from homology"/>
<dbReference type="PROSITE" id="PS51471">
    <property type="entry name" value="FE2OG_OXY"/>
    <property type="match status" value="1"/>
</dbReference>